<evidence type="ECO:0000313" key="1">
    <source>
        <dbReference type="EMBL" id="KOX73775.1"/>
    </source>
</evidence>
<accession>A0A0M8ZYM8</accession>
<dbReference type="AlphaFoldDB" id="A0A0M8ZYM8"/>
<name>A0A0M8ZYM8_9HYME</name>
<sequence>MPNGGNMLLKYPTGTSLQDERLPEVSAIQAEARSDRGIISQRESNSNSV</sequence>
<gene>
    <name evidence="1" type="ORF">WN51_13853</name>
</gene>
<protein>
    <submittedName>
        <fullName evidence="1">Uncharacterized protein</fullName>
    </submittedName>
</protein>
<reference evidence="1 2" key="1">
    <citation type="submission" date="2015-07" db="EMBL/GenBank/DDBJ databases">
        <title>The genome of Melipona quadrifasciata.</title>
        <authorList>
            <person name="Pan H."/>
            <person name="Kapheim K."/>
        </authorList>
    </citation>
    <scope>NUCLEOTIDE SEQUENCE [LARGE SCALE GENOMIC DNA]</scope>
    <source>
        <strain evidence="1">0111107301</strain>
        <tissue evidence="1">Whole body</tissue>
    </source>
</reference>
<dbReference type="EMBL" id="KQ435794">
    <property type="protein sequence ID" value="KOX73775.1"/>
    <property type="molecule type" value="Genomic_DNA"/>
</dbReference>
<dbReference type="Proteomes" id="UP000053105">
    <property type="component" value="Unassembled WGS sequence"/>
</dbReference>
<organism evidence="1 2">
    <name type="scientific">Melipona quadrifasciata</name>
    <dbReference type="NCBI Taxonomy" id="166423"/>
    <lineage>
        <taxon>Eukaryota</taxon>
        <taxon>Metazoa</taxon>
        <taxon>Ecdysozoa</taxon>
        <taxon>Arthropoda</taxon>
        <taxon>Hexapoda</taxon>
        <taxon>Insecta</taxon>
        <taxon>Pterygota</taxon>
        <taxon>Neoptera</taxon>
        <taxon>Endopterygota</taxon>
        <taxon>Hymenoptera</taxon>
        <taxon>Apocrita</taxon>
        <taxon>Aculeata</taxon>
        <taxon>Apoidea</taxon>
        <taxon>Anthophila</taxon>
        <taxon>Apidae</taxon>
        <taxon>Melipona</taxon>
    </lineage>
</organism>
<proteinExistence type="predicted"/>
<evidence type="ECO:0000313" key="2">
    <source>
        <dbReference type="Proteomes" id="UP000053105"/>
    </source>
</evidence>
<keyword evidence="2" id="KW-1185">Reference proteome</keyword>